<organism evidence="2 3">
    <name type="scientific">Caerostris extrusa</name>
    <name type="common">Bark spider</name>
    <name type="synonym">Caerostris bankana</name>
    <dbReference type="NCBI Taxonomy" id="172846"/>
    <lineage>
        <taxon>Eukaryota</taxon>
        <taxon>Metazoa</taxon>
        <taxon>Ecdysozoa</taxon>
        <taxon>Arthropoda</taxon>
        <taxon>Chelicerata</taxon>
        <taxon>Arachnida</taxon>
        <taxon>Araneae</taxon>
        <taxon>Araneomorphae</taxon>
        <taxon>Entelegynae</taxon>
        <taxon>Araneoidea</taxon>
        <taxon>Araneidae</taxon>
        <taxon>Caerostris</taxon>
    </lineage>
</organism>
<dbReference type="InterPro" id="IPR036116">
    <property type="entry name" value="FN3_sf"/>
</dbReference>
<reference evidence="2 3" key="1">
    <citation type="submission" date="2021-06" db="EMBL/GenBank/DDBJ databases">
        <title>Caerostris extrusa draft genome.</title>
        <authorList>
            <person name="Kono N."/>
            <person name="Arakawa K."/>
        </authorList>
    </citation>
    <scope>NUCLEOTIDE SEQUENCE [LARGE SCALE GENOMIC DNA]</scope>
</reference>
<dbReference type="Proteomes" id="UP001054945">
    <property type="component" value="Unassembled WGS sequence"/>
</dbReference>
<dbReference type="Gene3D" id="2.60.40.10">
    <property type="entry name" value="Immunoglobulins"/>
    <property type="match status" value="1"/>
</dbReference>
<dbReference type="EMBL" id="BPLR01009251">
    <property type="protein sequence ID" value="GIY30576.1"/>
    <property type="molecule type" value="Genomic_DNA"/>
</dbReference>
<gene>
    <name evidence="2" type="primary">CLCA2</name>
    <name evidence="2" type="ORF">CEXT_415871</name>
</gene>
<feature type="domain" description="Calcium-activated chloride channel N-terminal" evidence="1">
    <location>
        <begin position="10"/>
        <end position="176"/>
    </location>
</feature>
<dbReference type="GO" id="GO:0032991">
    <property type="term" value="C:protein-containing complex"/>
    <property type="evidence" value="ECO:0007669"/>
    <property type="project" value="UniProtKB-ARBA"/>
</dbReference>
<protein>
    <submittedName>
        <fullName evidence="2">Calcium-activated chloride channel regulator 2</fullName>
    </submittedName>
</protein>
<dbReference type="SUPFAM" id="SSF49265">
    <property type="entry name" value="Fibronectin type III"/>
    <property type="match status" value="1"/>
</dbReference>
<keyword evidence="3" id="KW-1185">Reference proteome</keyword>
<comment type="caution">
    <text evidence="2">The sequence shown here is derived from an EMBL/GenBank/DDBJ whole genome shotgun (WGS) entry which is preliminary data.</text>
</comment>
<dbReference type="InterPro" id="IPR013642">
    <property type="entry name" value="CLCA_N"/>
</dbReference>
<evidence type="ECO:0000259" key="1">
    <source>
        <dbReference type="Pfam" id="PF08434"/>
    </source>
</evidence>
<accession>A0AAV4SBS2</accession>
<evidence type="ECO:0000313" key="3">
    <source>
        <dbReference type="Proteomes" id="UP001054945"/>
    </source>
</evidence>
<dbReference type="InterPro" id="IPR013783">
    <property type="entry name" value="Ig-like_fold"/>
</dbReference>
<feature type="non-terminal residue" evidence="2">
    <location>
        <position position="1"/>
    </location>
</feature>
<name>A0AAV4SBS2_CAEEX</name>
<evidence type="ECO:0000313" key="2">
    <source>
        <dbReference type="EMBL" id="GIY30576.1"/>
    </source>
</evidence>
<sequence length="814" mass="91087">DVEAVYRREYADVVITADSSNDRPYTLHQGGCGKEALRIYIPVNNLVDSRQKLSGREFVRLWSEFRYGVFPESGFEGDEKYPAEYRMPGEDANKTTGCRTEPKQLQDDCDEEQGDATRNHYCLPLWTKIYQAAQRCFCEGRLSLGPNHNPESPTKHNLLCNEVGTWFTVLRSSDFTCGRNKARKLPANSAPEFQFMREIEAPRVLVAVDISSRMKEENRYALVKNAFSHFVTTLLPPGSELTVVTFGGNDNVTTIITPRFVVGDDESRTSYLEGQPLPEEPLNEENSCVFCVMSDIIEIAGTKNNSFASSPIAIILTTTQYLEQEKHLILEGVVPLHGIRWHALMMFEDMRPYPSLHTLYSFTGNHFVYVGKDILGDLYRSLNEAINGYSSNLLITQEYLNTFDEDNIWFEFFLDKSISKDLKISISGPAFSSSPLAYGNTKLIDPQGNAMPLRKREIVPSWDLHIENPEIGTYTLKTRRKLGAKSPVLVSVYGCRVSSEEPITARVWTEVLSFNASPRPIQIYAEVRKGNYPIRNATVVAYVKHPSNGGVSVFPLADDGFGNIDITKNDGIYSHYFTNFTSEGFYNVIVKVKGGFDDNPVVLKRYIDFHSVQSCPSSNCCGSAFPWSEQIPTGEFLRQAGPASFEVLSGCGQEDPYPPSKVMDLRISKTYDQIVVVQWTAVGDDFDTGVASSYELKLFRNRSLIRHRFSDPEVQLYSDTIDTTPEAEYGVTLQHLMTIPNLETGLYYLAIRAVDEAGNGGEPSNAVPLWIEGTTAAIQCSDDPTPEKLTSSAGKHASHLLDIMLAIIIALHLL</sequence>
<dbReference type="SUPFAM" id="SSF53300">
    <property type="entry name" value="vWA-like"/>
    <property type="match status" value="1"/>
</dbReference>
<dbReference type="AlphaFoldDB" id="A0AAV4SBS2"/>
<dbReference type="Pfam" id="PF08434">
    <property type="entry name" value="CLCA"/>
    <property type="match status" value="1"/>
</dbReference>
<dbReference type="InterPro" id="IPR036465">
    <property type="entry name" value="vWFA_dom_sf"/>
</dbReference>
<proteinExistence type="predicted"/>